<dbReference type="InterPro" id="IPR017039">
    <property type="entry name" value="Virul_fac_BrkB"/>
</dbReference>
<dbReference type="AlphaFoldDB" id="A0A098L8C8"/>
<evidence type="ECO:0000256" key="5">
    <source>
        <dbReference type="ARBA" id="ARBA00023136"/>
    </source>
</evidence>
<evidence type="ECO:0000256" key="2">
    <source>
        <dbReference type="ARBA" id="ARBA00022475"/>
    </source>
</evidence>
<keyword evidence="8" id="KW-1185">Reference proteome</keyword>
<feature type="transmembrane region" description="Helical" evidence="6">
    <location>
        <begin position="217"/>
        <end position="240"/>
    </location>
</feature>
<reference evidence="7 8" key="1">
    <citation type="submission" date="2014-09" db="EMBL/GenBank/DDBJ databases">
        <title>Sporocytophaga myxococcoides PG-01 genome sequencing.</title>
        <authorList>
            <person name="Liu L."/>
            <person name="Gao P.J."/>
            <person name="Chen G.J."/>
            <person name="Wang L.S."/>
        </authorList>
    </citation>
    <scope>NUCLEOTIDE SEQUENCE [LARGE SCALE GENOMIC DNA]</scope>
    <source>
        <strain evidence="7 8">PG-01</strain>
    </source>
</reference>
<dbReference type="Proteomes" id="UP000030185">
    <property type="component" value="Unassembled WGS sequence"/>
</dbReference>
<dbReference type="PANTHER" id="PTHR30213">
    <property type="entry name" value="INNER MEMBRANE PROTEIN YHJD"/>
    <property type="match status" value="1"/>
</dbReference>
<dbReference type="GO" id="GO:0005886">
    <property type="term" value="C:plasma membrane"/>
    <property type="evidence" value="ECO:0007669"/>
    <property type="project" value="UniProtKB-SubCell"/>
</dbReference>
<name>A0A098L8C8_9BACT</name>
<dbReference type="Pfam" id="PF03631">
    <property type="entry name" value="Virul_fac_BrkB"/>
    <property type="match status" value="1"/>
</dbReference>
<dbReference type="EMBL" id="BBLT01000001">
    <property type="protein sequence ID" value="GAL82931.1"/>
    <property type="molecule type" value="Genomic_DNA"/>
</dbReference>
<proteinExistence type="predicted"/>
<evidence type="ECO:0000256" key="3">
    <source>
        <dbReference type="ARBA" id="ARBA00022692"/>
    </source>
</evidence>
<dbReference type="OrthoDB" id="9797028at2"/>
<comment type="caution">
    <text evidence="7">The sequence shown here is derived from an EMBL/GenBank/DDBJ whole genome shotgun (WGS) entry which is preliminary data.</text>
</comment>
<dbReference type="STRING" id="153721.MYP_157"/>
<evidence type="ECO:0000256" key="6">
    <source>
        <dbReference type="SAM" id="Phobius"/>
    </source>
</evidence>
<evidence type="ECO:0000256" key="1">
    <source>
        <dbReference type="ARBA" id="ARBA00004651"/>
    </source>
</evidence>
<dbReference type="RefSeq" id="WP_045457125.1">
    <property type="nucleotide sequence ID" value="NZ_BBLT01000001.1"/>
</dbReference>
<dbReference type="eggNOG" id="COG1295">
    <property type="taxonomic scope" value="Bacteria"/>
</dbReference>
<feature type="transmembrane region" description="Helical" evidence="6">
    <location>
        <begin position="252"/>
        <end position="273"/>
    </location>
</feature>
<feature type="transmembrane region" description="Helical" evidence="6">
    <location>
        <begin position="36"/>
        <end position="57"/>
    </location>
</feature>
<comment type="subcellular location">
    <subcellularLocation>
        <location evidence="1">Cell membrane</location>
        <topology evidence="1">Multi-pass membrane protein</topology>
    </subcellularLocation>
</comment>
<feature type="transmembrane region" description="Helical" evidence="6">
    <location>
        <begin position="97"/>
        <end position="117"/>
    </location>
</feature>
<keyword evidence="3 6" id="KW-0812">Transmembrane</keyword>
<evidence type="ECO:0000313" key="8">
    <source>
        <dbReference type="Proteomes" id="UP000030185"/>
    </source>
</evidence>
<sequence>MEKNGFRFRDIGSLLKETINKWINDDAFTHAAAVSFYALISLPGILIIIVNTIGFFLGKNVIEGDISEKINMLMGKDTAKQIQQIIVNASQQPRSDILMITGIGVLVISATGVFIQLQTSLNQVWQVRVKKEATWIKVLLDRAESFSLILIVGLFLFISIILSSVISSLNSFLALIIPGFSIYIFYLFDFIISFSIQAILFALIFKYLPDIKIKFSALWAGAFLTTVLFYLGKICLNIYFNNVSPESVFGAAGSVILILLWIYYSCLLLLFGAEFTQVYVKKYQYIVEPSRMAYFLPQVQEES</sequence>
<keyword evidence="5 6" id="KW-0472">Membrane</keyword>
<dbReference type="PANTHER" id="PTHR30213:SF1">
    <property type="entry name" value="INNER MEMBRANE PROTEIN YHJD"/>
    <property type="match status" value="1"/>
</dbReference>
<accession>A0A098L8C8</accession>
<keyword evidence="4 6" id="KW-1133">Transmembrane helix</keyword>
<feature type="transmembrane region" description="Helical" evidence="6">
    <location>
        <begin position="146"/>
        <end position="166"/>
    </location>
</feature>
<evidence type="ECO:0000256" key="4">
    <source>
        <dbReference type="ARBA" id="ARBA00022989"/>
    </source>
</evidence>
<dbReference type="PIRSF" id="PIRSF035875">
    <property type="entry name" value="RNase_BN"/>
    <property type="match status" value="1"/>
</dbReference>
<organism evidence="7 8">
    <name type="scientific">Sporocytophaga myxococcoides</name>
    <dbReference type="NCBI Taxonomy" id="153721"/>
    <lineage>
        <taxon>Bacteria</taxon>
        <taxon>Pseudomonadati</taxon>
        <taxon>Bacteroidota</taxon>
        <taxon>Cytophagia</taxon>
        <taxon>Cytophagales</taxon>
        <taxon>Cytophagaceae</taxon>
        <taxon>Sporocytophaga</taxon>
    </lineage>
</organism>
<protein>
    <submittedName>
        <fullName evidence="7">Uncharacterized protein</fullName>
    </submittedName>
</protein>
<feature type="transmembrane region" description="Helical" evidence="6">
    <location>
        <begin position="172"/>
        <end position="205"/>
    </location>
</feature>
<keyword evidence="2" id="KW-1003">Cell membrane</keyword>
<gene>
    <name evidence="7" type="ORF">MYP_157</name>
</gene>
<evidence type="ECO:0000313" key="7">
    <source>
        <dbReference type="EMBL" id="GAL82931.1"/>
    </source>
</evidence>